<evidence type="ECO:0000259" key="1">
    <source>
        <dbReference type="Pfam" id="PF24254"/>
    </source>
</evidence>
<comment type="caution">
    <text evidence="2">The sequence shown here is derived from an EMBL/GenBank/DDBJ whole genome shotgun (WGS) entry which is preliminary data.</text>
</comment>
<dbReference type="AlphaFoldDB" id="A0A7W9GRM9"/>
<dbReference type="Pfam" id="PF24254">
    <property type="entry name" value="DUF7455"/>
    <property type="match status" value="1"/>
</dbReference>
<gene>
    <name evidence="2" type="ORF">HD601_003365</name>
</gene>
<dbReference type="RefSeq" id="WP_184823677.1">
    <property type="nucleotide sequence ID" value="NZ_JACHMM010000001.1"/>
</dbReference>
<dbReference type="Proteomes" id="UP000542813">
    <property type="component" value="Unassembled WGS sequence"/>
</dbReference>
<accession>A0A7W9GRM9</accession>
<name>A0A7W9GRM9_9ACTN</name>
<feature type="domain" description="DUF7455" evidence="1">
    <location>
        <begin position="20"/>
        <end position="61"/>
    </location>
</feature>
<organism evidence="2 3">
    <name type="scientific">Jiangella mangrovi</name>
    <dbReference type="NCBI Taxonomy" id="1524084"/>
    <lineage>
        <taxon>Bacteria</taxon>
        <taxon>Bacillati</taxon>
        <taxon>Actinomycetota</taxon>
        <taxon>Actinomycetes</taxon>
        <taxon>Jiangellales</taxon>
        <taxon>Jiangellaceae</taxon>
        <taxon>Jiangella</taxon>
    </lineage>
</organism>
<proteinExistence type="predicted"/>
<dbReference type="EMBL" id="JACHMM010000001">
    <property type="protein sequence ID" value="MBB5788790.1"/>
    <property type="molecule type" value="Genomic_DNA"/>
</dbReference>
<evidence type="ECO:0000313" key="2">
    <source>
        <dbReference type="EMBL" id="MBB5788790.1"/>
    </source>
</evidence>
<protein>
    <recommendedName>
        <fullName evidence="1">DUF7455 domain-containing protein</fullName>
    </recommendedName>
</protein>
<dbReference type="InterPro" id="IPR055878">
    <property type="entry name" value="DUF7455"/>
</dbReference>
<reference evidence="2 3" key="1">
    <citation type="submission" date="2020-08" db="EMBL/GenBank/DDBJ databases">
        <title>Sequencing the genomes of 1000 actinobacteria strains.</title>
        <authorList>
            <person name="Klenk H.-P."/>
        </authorList>
    </citation>
    <scope>NUCLEOTIDE SEQUENCE [LARGE SCALE GENOMIC DNA]</scope>
    <source>
        <strain evidence="2 3">DSM 102122</strain>
    </source>
</reference>
<sequence length="66" mass="7147">MTTTFTTTQERTPVLVDLQLCDRCGVRARVRVVLAGAGELYLCGHHAGEFRDTLERAGATLEGVAL</sequence>
<keyword evidence="3" id="KW-1185">Reference proteome</keyword>
<evidence type="ECO:0000313" key="3">
    <source>
        <dbReference type="Proteomes" id="UP000542813"/>
    </source>
</evidence>